<dbReference type="OrthoDB" id="4369127at2759"/>
<evidence type="ECO:0000313" key="4">
    <source>
        <dbReference type="EMBL" id="KAF4651329.1"/>
    </source>
</evidence>
<feature type="domain" description="RNase H type-1" evidence="2">
    <location>
        <begin position="1400"/>
        <end position="1544"/>
    </location>
</feature>
<protein>
    <submittedName>
        <fullName evidence="4">Uncharacterized protein</fullName>
    </submittedName>
</protein>
<evidence type="ECO:0000313" key="5">
    <source>
        <dbReference type="Proteomes" id="UP000591131"/>
    </source>
</evidence>
<feature type="domain" description="Integrase catalytic" evidence="3">
    <location>
        <begin position="1705"/>
        <end position="1870"/>
    </location>
</feature>
<name>A0A7J6KXN6_PERCH</name>
<dbReference type="Pfam" id="PF17921">
    <property type="entry name" value="Integrase_H2C2"/>
    <property type="match status" value="1"/>
</dbReference>
<organism evidence="4 5">
    <name type="scientific">Perkinsus chesapeaki</name>
    <name type="common">Clam parasite</name>
    <name type="synonym">Perkinsus andrewsi</name>
    <dbReference type="NCBI Taxonomy" id="330153"/>
    <lineage>
        <taxon>Eukaryota</taxon>
        <taxon>Sar</taxon>
        <taxon>Alveolata</taxon>
        <taxon>Perkinsozoa</taxon>
        <taxon>Perkinsea</taxon>
        <taxon>Perkinsida</taxon>
        <taxon>Perkinsidae</taxon>
        <taxon>Perkinsus</taxon>
    </lineage>
</organism>
<evidence type="ECO:0000259" key="3">
    <source>
        <dbReference type="PROSITE" id="PS50994"/>
    </source>
</evidence>
<evidence type="ECO:0000256" key="1">
    <source>
        <dbReference type="SAM" id="MobiDB-lite"/>
    </source>
</evidence>
<dbReference type="InterPro" id="IPR041588">
    <property type="entry name" value="Integrase_H2C2"/>
</dbReference>
<feature type="compositionally biased region" description="Low complexity" evidence="1">
    <location>
        <begin position="694"/>
        <end position="710"/>
    </location>
</feature>
<feature type="non-terminal residue" evidence="4">
    <location>
        <position position="1"/>
    </location>
</feature>
<dbReference type="PROSITE" id="PS50879">
    <property type="entry name" value="RNASE_H_1"/>
    <property type="match status" value="1"/>
</dbReference>
<dbReference type="SUPFAM" id="SSF53098">
    <property type="entry name" value="Ribonuclease H-like"/>
    <property type="match status" value="1"/>
</dbReference>
<dbReference type="SUPFAM" id="SSF56672">
    <property type="entry name" value="DNA/RNA polymerases"/>
    <property type="match status" value="1"/>
</dbReference>
<dbReference type="GO" id="GO:0004523">
    <property type="term" value="F:RNA-DNA hybrid ribonuclease activity"/>
    <property type="evidence" value="ECO:0007669"/>
    <property type="project" value="InterPro"/>
</dbReference>
<dbReference type="InterPro" id="IPR050951">
    <property type="entry name" value="Retrovirus_Pol_polyprotein"/>
</dbReference>
<gene>
    <name evidence="4" type="ORF">FOL47_000485</name>
</gene>
<dbReference type="PANTHER" id="PTHR37984:SF5">
    <property type="entry name" value="PROTEIN NYNRIN-LIKE"/>
    <property type="match status" value="1"/>
</dbReference>
<dbReference type="GO" id="GO:0003676">
    <property type="term" value="F:nucleic acid binding"/>
    <property type="evidence" value="ECO:0007669"/>
    <property type="project" value="InterPro"/>
</dbReference>
<dbReference type="Pfam" id="PF00665">
    <property type="entry name" value="rve"/>
    <property type="match status" value="1"/>
</dbReference>
<feature type="non-terminal residue" evidence="4">
    <location>
        <position position="1923"/>
    </location>
</feature>
<accession>A0A7J6KXN6</accession>
<keyword evidence="5" id="KW-1185">Reference proteome</keyword>
<comment type="caution">
    <text evidence="4">The sequence shown here is derived from an EMBL/GenBank/DDBJ whole genome shotgun (WGS) entry which is preliminary data.</text>
</comment>
<dbReference type="InterPro" id="IPR043128">
    <property type="entry name" value="Rev_trsase/Diguanyl_cyclase"/>
</dbReference>
<dbReference type="InterPro" id="IPR001584">
    <property type="entry name" value="Integrase_cat-core"/>
</dbReference>
<evidence type="ECO:0000259" key="2">
    <source>
        <dbReference type="PROSITE" id="PS50879"/>
    </source>
</evidence>
<dbReference type="Gene3D" id="1.10.340.70">
    <property type="match status" value="1"/>
</dbReference>
<sequence>RCTPDNLATALSARRTFIWAPKGGLCPFCRSPSHGAFKALACPKNVVGEPGGWGSVLRTVRRQCRIETCRKTWLCTKDAFLETLPGYIRHSFNSRFVISGHAQNAVSMEPILRLRRGSTIQAEVDIAVGQENCALLKRRELYASTVLKWRKESLWQGLGKLTALEAPEVAIKAPTHTLSYYLLRNGFITDYRRNKQSLLEELSAYRTDNVLKLDHSRPAARKLTTAHASGYICCIIDGNNIIHNIVVTGSTSYHDLENCFRELKPRINIGTENLVIYTDNACCGNASKTLRRVVSSCCQIPDEKIVTKLDVLHAMLRLSRSCNLQSPRYPLFSRALSQAMLIPSKGDYDILRSDLAKKNTQSEGDEVLKIPKSLLKRSIRRVVPDAATLQKRLERVTKCYMALDAEAEECHSPDSRPITLLTDEFWLNYKSLQHHILSSCISDDPSMKIYIPMALIDVEGRRAIASLAILLFDVIWQQEPSYANSVTELADIGGETTCGDARITFGSEYLRQQDAKLYEDSFHEWISEKMNDTVEHGNCEDTDDSDTEFLDGSDINGLSHADLWDDRQTVSKKDIDAVYEELITSPRKRSKVMRLKGMRAATQVVPLSNWSHAVRTTIHDVMASLPADQCRPAQVFKAYSKKVLDELSQALSRSPDDCVSRVGLHRVSLHDVGEYMRELQNALAGAATHSTMTASDTTMTSSASTSSHTSLPPPFQGRADESIVEFLTRYGLCVRANGWDETKVCWKLSTCLTGRALQVYLSFDDAYRGNYNTIRIALLCHLIKPPYQAAAEFRDRHLEPGESVDTLLYDLNKLYFEAHFVTPSAEKGLPEFDKFVKLNTDANYHRDMILKVMEALPSHIASHLRVMQFTTVDEVTRQARIELATHPYEVPIDEPKSSSTSPPETEDPLEELAVLREEVAALRRSSFGKGRGRYRHGQQSTGYERSKYRRPGQKKWCTYHKATTHWTSEWYDFLRSNGATLTLGQDLPPHGRLVFAPTQQAQNDSTSTHVGKLLSPKASQLLCGWKPLKSSLGDCFQFRVRALQDGELRDTPEQEFTCEIKWNLQSLPDSLRRSSDYSVQLIDKLSQKEQDLFWKEVSTYIKKGWWQEVQQDQLPQDALWAVCFPIKQEGHSTPIRPVVDLRSYNSAINTTSSYNGPSTIDILNKMRCQYKKNDEIMVLDLSKCYYKFRTVDPLYIKVGGKIYKCHRMSFGLVCGASALEEATHHFDEVTKILPTTQDVTFQAWYYDDLTLLGKSLNHHADGLSEYAAVLGWEFPISKRHHLTFTEGHDNEWISHLGYFVRISNEGQLQYRCKIKQTKSYDYDLLTKREVYAIAGCFVDGLRLHPECRSLADILRIYAGQQSAWDQPISDPTLRNFLNETIGVLLSYLPSTLCIHQASFQGNSLSVYADASSYAYGYSIVVDKDILEEASRRWHKREIYWHINRKETRAVAEALARVLIWYEKYGLQCSTVDIYTDSSTVVKWCTGASMNLKTKSLERQALNRLLTIIREHIDYLGERNVSIAFHLIGTADNSRADYLSRQPWAPTPPDYLSDLAILAPIRVCSQGHPHEQHLSKKYHNDKDLQELVQAIDEKKLSAQVPLVWQRFFWQLSTADGIIYRTYVPADLGYQVTVPVPDKSRRYYIIENTHNNINHLGIKATRSEICKSYFWPGMSSDIVNFIAACPVCLVVKPPNRSVGHHGRIGSQVNQPLDRIYIDVTHPHRLLRPVLTVMDAFSRLVFAFELKHGESSRDVVEALNVIFRLHPGIKEIYCDNGQAFKSTEFINFIKSKNAFIKYSVPHQPQTNGVIERFHRLLRQSILCQQLTNHPPSSAGSLSHNEVLRWMNNAVHIYNSIPHGSHGLTPATLFYATPSTWCKVSRSLRSSQNVKSDHIIGDKPPGSIVILRRKYSAFPSTTAFFGPTFYV</sequence>
<dbReference type="InterPro" id="IPR012337">
    <property type="entry name" value="RNaseH-like_sf"/>
</dbReference>
<dbReference type="GO" id="GO:0015074">
    <property type="term" value="P:DNA integration"/>
    <property type="evidence" value="ECO:0007669"/>
    <property type="project" value="InterPro"/>
</dbReference>
<feature type="region of interest" description="Disordered" evidence="1">
    <location>
        <begin position="694"/>
        <end position="716"/>
    </location>
</feature>
<dbReference type="Gene3D" id="3.30.420.10">
    <property type="entry name" value="Ribonuclease H-like superfamily/Ribonuclease H"/>
    <property type="match status" value="2"/>
</dbReference>
<proteinExistence type="predicted"/>
<dbReference type="Proteomes" id="UP000591131">
    <property type="component" value="Unassembled WGS sequence"/>
</dbReference>
<reference evidence="4 5" key="1">
    <citation type="submission" date="2020-04" db="EMBL/GenBank/DDBJ databases">
        <title>Perkinsus chesapeaki whole genome sequence.</title>
        <authorList>
            <person name="Bogema D.R."/>
        </authorList>
    </citation>
    <scope>NUCLEOTIDE SEQUENCE [LARGE SCALE GENOMIC DNA]</scope>
    <source>
        <strain evidence="4">ATCC PRA-425</strain>
    </source>
</reference>
<dbReference type="FunFam" id="1.10.340.70:FF:000001">
    <property type="entry name" value="Retrovirus-related Pol polyprotein from transposon gypsy-like Protein"/>
    <property type="match status" value="1"/>
</dbReference>
<feature type="region of interest" description="Disordered" evidence="1">
    <location>
        <begin position="928"/>
        <end position="947"/>
    </location>
</feature>
<dbReference type="InterPro" id="IPR036397">
    <property type="entry name" value="RNaseH_sf"/>
</dbReference>
<dbReference type="Gene3D" id="3.30.70.270">
    <property type="match status" value="1"/>
</dbReference>
<dbReference type="PANTHER" id="PTHR37984">
    <property type="entry name" value="PROTEIN CBG26694"/>
    <property type="match status" value="1"/>
</dbReference>
<dbReference type="InterPro" id="IPR002156">
    <property type="entry name" value="RNaseH_domain"/>
</dbReference>
<dbReference type="Gene3D" id="3.10.10.10">
    <property type="entry name" value="HIV Type 1 Reverse Transcriptase, subunit A, domain 1"/>
    <property type="match status" value="1"/>
</dbReference>
<dbReference type="InterPro" id="IPR043502">
    <property type="entry name" value="DNA/RNA_pol_sf"/>
</dbReference>
<dbReference type="PROSITE" id="PS50994">
    <property type="entry name" value="INTEGRASE"/>
    <property type="match status" value="1"/>
</dbReference>
<dbReference type="EMBL" id="JAAPAO010001081">
    <property type="protein sequence ID" value="KAF4651329.1"/>
    <property type="molecule type" value="Genomic_DNA"/>
</dbReference>